<organism evidence="2 3">
    <name type="scientific">Penicillium subrubescens</name>
    <dbReference type="NCBI Taxonomy" id="1316194"/>
    <lineage>
        <taxon>Eukaryota</taxon>
        <taxon>Fungi</taxon>
        <taxon>Dikarya</taxon>
        <taxon>Ascomycota</taxon>
        <taxon>Pezizomycotina</taxon>
        <taxon>Eurotiomycetes</taxon>
        <taxon>Eurotiomycetidae</taxon>
        <taxon>Eurotiales</taxon>
        <taxon>Aspergillaceae</taxon>
        <taxon>Penicillium</taxon>
    </lineage>
</organism>
<dbReference type="AlphaFoldDB" id="A0A1Q5TMV1"/>
<gene>
    <name evidence="2" type="ORF">PENSUB_7256</name>
</gene>
<feature type="region of interest" description="Disordered" evidence="1">
    <location>
        <begin position="1"/>
        <end position="34"/>
    </location>
</feature>
<dbReference type="Proteomes" id="UP000186955">
    <property type="component" value="Unassembled WGS sequence"/>
</dbReference>
<evidence type="ECO:0000313" key="2">
    <source>
        <dbReference type="EMBL" id="OKP01549.1"/>
    </source>
</evidence>
<protein>
    <submittedName>
        <fullName evidence="2">Uncharacterized protein</fullName>
    </submittedName>
</protein>
<keyword evidence="3" id="KW-1185">Reference proteome</keyword>
<reference evidence="2 3" key="1">
    <citation type="submission" date="2016-10" db="EMBL/GenBank/DDBJ databases">
        <title>Genome sequence of the ascomycete fungus Penicillium subrubescens.</title>
        <authorList>
            <person name="De Vries R.P."/>
            <person name="Peng M."/>
            <person name="Dilokpimol A."/>
            <person name="Hilden K."/>
            <person name="Makela M.R."/>
            <person name="Grigoriev I."/>
            <person name="Riley R."/>
            <person name="Granchi Z."/>
        </authorList>
    </citation>
    <scope>NUCLEOTIDE SEQUENCE [LARGE SCALE GENOMIC DNA]</scope>
    <source>
        <strain evidence="2 3">CBS 132785</strain>
    </source>
</reference>
<accession>A0A1Q5TMV1</accession>
<comment type="caution">
    <text evidence="2">The sequence shown here is derived from an EMBL/GenBank/DDBJ whole genome shotgun (WGS) entry which is preliminary data.</text>
</comment>
<evidence type="ECO:0000313" key="3">
    <source>
        <dbReference type="Proteomes" id="UP000186955"/>
    </source>
</evidence>
<sequence length="232" mass="26818">MVSTCVHTSELLDSQRETSEPVPGNPTQRVGDIDPDNQHIEIAHRFSTESSPQRTWERRESDDRLLTRLACVCSRDEYRRTDAWFLVGRAIVLIVRLGPIDMCTYVVHPTWCIHVTALQDVSDPQSRIPNIKVLDSRGFKRRKYGWKNIKNIVGVVSMGDLTENFHQRAPRTYLKIEWTEIEPTDHALCPGGCSWVTRTEIIKMMGRSLASRKIAEAWNNQAVRYAQWERRS</sequence>
<name>A0A1Q5TMV1_9EURO</name>
<proteinExistence type="predicted"/>
<dbReference type="EMBL" id="MNBE01000638">
    <property type="protein sequence ID" value="OKP01549.1"/>
    <property type="molecule type" value="Genomic_DNA"/>
</dbReference>
<evidence type="ECO:0000256" key="1">
    <source>
        <dbReference type="SAM" id="MobiDB-lite"/>
    </source>
</evidence>